<sequence length="306" mass="33449">MSGYMAEIEALEGVISRMRGTDRKNMGPRKSTIGGKSEDSDVTISKLKGEISALSKLLQDAKAKINEQETQLSHITAVKENMAAEVNMYQMMIAEAEKGIKALQDQMENLMNQMGADDGGSAALLQQLRGEVKGLEKSKQQLQQETIAKSKEIRDMTQEVATAQADAKSWAEKNQQLRSKWSAEVEASPRSVHSQELQSRLLSRDGPLEMEGIQLEAEALQDSYQKQAKKLDEFREKVEKLETNLKRVTSDSAISLQHNTGCCGRAAMGNAPLVVAPGTRGVRGAHLIGPGPVVDKGELWLSAQAD</sequence>
<protein>
    <submittedName>
        <fullName evidence="3">Uncharacterized protein</fullName>
    </submittedName>
</protein>
<name>A0AAE0GZP5_9CHLO</name>
<feature type="region of interest" description="Disordered" evidence="2">
    <location>
        <begin position="19"/>
        <end position="40"/>
    </location>
</feature>
<organism evidence="3 4">
    <name type="scientific">Cymbomonas tetramitiformis</name>
    <dbReference type="NCBI Taxonomy" id="36881"/>
    <lineage>
        <taxon>Eukaryota</taxon>
        <taxon>Viridiplantae</taxon>
        <taxon>Chlorophyta</taxon>
        <taxon>Pyramimonadophyceae</taxon>
        <taxon>Pyramimonadales</taxon>
        <taxon>Pyramimonadaceae</taxon>
        <taxon>Cymbomonas</taxon>
    </lineage>
</organism>
<keyword evidence="4" id="KW-1185">Reference proteome</keyword>
<accession>A0AAE0GZP5</accession>
<dbReference type="EMBL" id="LGRX02000955">
    <property type="protein sequence ID" value="KAK3287220.1"/>
    <property type="molecule type" value="Genomic_DNA"/>
</dbReference>
<evidence type="ECO:0000313" key="4">
    <source>
        <dbReference type="Proteomes" id="UP001190700"/>
    </source>
</evidence>
<evidence type="ECO:0000256" key="1">
    <source>
        <dbReference type="SAM" id="Coils"/>
    </source>
</evidence>
<comment type="caution">
    <text evidence="3">The sequence shown here is derived from an EMBL/GenBank/DDBJ whole genome shotgun (WGS) entry which is preliminary data.</text>
</comment>
<reference evidence="3 4" key="1">
    <citation type="journal article" date="2015" name="Genome Biol. Evol.">
        <title>Comparative Genomics of a Bacterivorous Green Alga Reveals Evolutionary Causalities and Consequences of Phago-Mixotrophic Mode of Nutrition.</title>
        <authorList>
            <person name="Burns J.A."/>
            <person name="Paasch A."/>
            <person name="Narechania A."/>
            <person name="Kim E."/>
        </authorList>
    </citation>
    <scope>NUCLEOTIDE SEQUENCE [LARGE SCALE GENOMIC DNA]</scope>
    <source>
        <strain evidence="3 4">PLY_AMNH</strain>
    </source>
</reference>
<dbReference type="Gene3D" id="1.10.287.1490">
    <property type="match status" value="1"/>
</dbReference>
<evidence type="ECO:0000313" key="3">
    <source>
        <dbReference type="EMBL" id="KAK3287220.1"/>
    </source>
</evidence>
<evidence type="ECO:0000256" key="2">
    <source>
        <dbReference type="SAM" id="MobiDB-lite"/>
    </source>
</evidence>
<dbReference type="Proteomes" id="UP001190700">
    <property type="component" value="Unassembled WGS sequence"/>
</dbReference>
<gene>
    <name evidence="3" type="ORF">CYMTET_5262</name>
</gene>
<feature type="coiled-coil region" evidence="1">
    <location>
        <begin position="210"/>
        <end position="251"/>
    </location>
</feature>
<proteinExistence type="predicted"/>
<feature type="coiled-coil region" evidence="1">
    <location>
        <begin position="44"/>
        <end position="180"/>
    </location>
</feature>
<keyword evidence="1" id="KW-0175">Coiled coil</keyword>
<dbReference type="AlphaFoldDB" id="A0AAE0GZP5"/>